<keyword evidence="8" id="KW-1185">Reference proteome</keyword>
<feature type="compositionally biased region" description="Polar residues" evidence="5">
    <location>
        <begin position="79"/>
        <end position="93"/>
    </location>
</feature>
<feature type="region of interest" description="Disordered" evidence="5">
    <location>
        <begin position="63"/>
        <end position="93"/>
    </location>
</feature>
<evidence type="ECO:0000313" key="8">
    <source>
        <dbReference type="Proteomes" id="UP001589532"/>
    </source>
</evidence>
<evidence type="ECO:0000256" key="3">
    <source>
        <dbReference type="ARBA" id="ARBA00022801"/>
    </source>
</evidence>
<evidence type="ECO:0000256" key="2">
    <source>
        <dbReference type="ARBA" id="ARBA00022723"/>
    </source>
</evidence>
<dbReference type="Pfam" id="PF13638">
    <property type="entry name" value="PIN_4"/>
    <property type="match status" value="1"/>
</dbReference>
<keyword evidence="1" id="KW-0540">Nuclease</keyword>
<keyword evidence="4" id="KW-0460">Magnesium</keyword>
<evidence type="ECO:0000313" key="7">
    <source>
        <dbReference type="EMBL" id="MFB9631627.1"/>
    </source>
</evidence>
<accession>A0ABV5SIW9</accession>
<evidence type="ECO:0000256" key="4">
    <source>
        <dbReference type="ARBA" id="ARBA00022842"/>
    </source>
</evidence>
<gene>
    <name evidence="7" type="ORF">ACFFSA_51940</name>
</gene>
<evidence type="ECO:0000256" key="5">
    <source>
        <dbReference type="SAM" id="MobiDB-lite"/>
    </source>
</evidence>
<protein>
    <submittedName>
        <fullName evidence="7">PIN domain-containing protein</fullName>
    </submittedName>
</protein>
<reference evidence="7 8" key="1">
    <citation type="submission" date="2024-09" db="EMBL/GenBank/DDBJ databases">
        <authorList>
            <person name="Sun Q."/>
            <person name="Mori K."/>
        </authorList>
    </citation>
    <scope>NUCLEOTIDE SEQUENCE [LARGE SCALE GENOMIC DNA]</scope>
    <source>
        <strain evidence="7 8">JCM 3143</strain>
    </source>
</reference>
<keyword evidence="3" id="KW-0378">Hydrolase</keyword>
<feature type="domain" description="PIN" evidence="6">
    <location>
        <begin position="16"/>
        <end position="59"/>
    </location>
</feature>
<sequence length="93" mass="9910">MTIDLWPDPPGHVRLPRADDEIIARAVAFQALAGRPVTLLTGDIGMSTRARMAGLQALRLDLPDATHKPKKPPRGTQHPVLQNVSSQDGAAGS</sequence>
<dbReference type="EMBL" id="JBHMBW010000106">
    <property type="protein sequence ID" value="MFB9631627.1"/>
    <property type="molecule type" value="Genomic_DNA"/>
</dbReference>
<keyword evidence="2" id="KW-0479">Metal-binding</keyword>
<proteinExistence type="predicted"/>
<evidence type="ECO:0000259" key="6">
    <source>
        <dbReference type="Pfam" id="PF13638"/>
    </source>
</evidence>
<name>A0ABV5SIW9_9ACTN</name>
<comment type="caution">
    <text evidence="7">The sequence shown here is derived from an EMBL/GenBank/DDBJ whole genome shotgun (WGS) entry which is preliminary data.</text>
</comment>
<dbReference type="InterPro" id="IPR002716">
    <property type="entry name" value="PIN_dom"/>
</dbReference>
<evidence type="ECO:0000256" key="1">
    <source>
        <dbReference type="ARBA" id="ARBA00022722"/>
    </source>
</evidence>
<dbReference type="Proteomes" id="UP001589532">
    <property type="component" value="Unassembled WGS sequence"/>
</dbReference>
<dbReference type="RefSeq" id="WP_378521134.1">
    <property type="nucleotide sequence ID" value="NZ_BAAAXV010000006.1"/>
</dbReference>
<organism evidence="7 8">
    <name type="scientific">Nonomuraea helvata</name>
    <dbReference type="NCBI Taxonomy" id="37484"/>
    <lineage>
        <taxon>Bacteria</taxon>
        <taxon>Bacillati</taxon>
        <taxon>Actinomycetota</taxon>
        <taxon>Actinomycetes</taxon>
        <taxon>Streptosporangiales</taxon>
        <taxon>Streptosporangiaceae</taxon>
        <taxon>Nonomuraea</taxon>
    </lineage>
</organism>